<dbReference type="Pfam" id="PF01545">
    <property type="entry name" value="Cation_efflux"/>
    <property type="match status" value="1"/>
</dbReference>
<keyword evidence="5 9" id="KW-1133">Transmembrane helix</keyword>
<dbReference type="Pfam" id="PF16916">
    <property type="entry name" value="ZT_dimer"/>
    <property type="match status" value="1"/>
</dbReference>
<dbReference type="SUPFAM" id="SSF160240">
    <property type="entry name" value="Cation efflux protein cytoplasmic domain-like"/>
    <property type="match status" value="1"/>
</dbReference>
<dbReference type="SUPFAM" id="SSF161111">
    <property type="entry name" value="Cation efflux protein transmembrane domain-like"/>
    <property type="match status" value="1"/>
</dbReference>
<feature type="transmembrane region" description="Helical" evidence="9">
    <location>
        <begin position="101"/>
        <end position="120"/>
    </location>
</feature>
<evidence type="ECO:0000259" key="10">
    <source>
        <dbReference type="Pfam" id="PF01545"/>
    </source>
</evidence>
<evidence type="ECO:0000259" key="11">
    <source>
        <dbReference type="Pfam" id="PF16916"/>
    </source>
</evidence>
<dbReference type="InterPro" id="IPR027469">
    <property type="entry name" value="Cation_efflux_TMD_sf"/>
</dbReference>
<dbReference type="InterPro" id="IPR036837">
    <property type="entry name" value="Cation_efflux_CTD_sf"/>
</dbReference>
<feature type="transmembrane region" description="Helical" evidence="9">
    <location>
        <begin position="67"/>
        <end position="85"/>
    </location>
</feature>
<feature type="transmembrane region" description="Helical" evidence="9">
    <location>
        <begin position="176"/>
        <end position="194"/>
    </location>
</feature>
<evidence type="ECO:0000256" key="1">
    <source>
        <dbReference type="ARBA" id="ARBA00004141"/>
    </source>
</evidence>
<accession>A0ABQ6HXZ7</accession>
<keyword evidence="13" id="KW-1185">Reference proteome</keyword>
<dbReference type="PANTHER" id="PTHR11562:SF17">
    <property type="entry name" value="RE54080P-RELATED"/>
    <property type="match status" value="1"/>
</dbReference>
<dbReference type="InterPro" id="IPR050681">
    <property type="entry name" value="CDF/SLC30A"/>
</dbReference>
<keyword evidence="7 9" id="KW-0472">Membrane</keyword>
<keyword evidence="6" id="KW-0406">Ion transport</keyword>
<feature type="transmembrane region" description="Helical" evidence="9">
    <location>
        <begin position="34"/>
        <end position="61"/>
    </location>
</feature>
<comment type="similarity">
    <text evidence="2">Belongs to the cation diffusion facilitator (CDF) transporter (TC 2.A.4) family. SLC30A subfamily.</text>
</comment>
<evidence type="ECO:0000256" key="9">
    <source>
        <dbReference type="SAM" id="Phobius"/>
    </source>
</evidence>
<feature type="region of interest" description="Disordered" evidence="8">
    <location>
        <begin position="1"/>
        <end position="21"/>
    </location>
</feature>
<name>A0ABQ6HXZ7_9MICO</name>
<comment type="subcellular location">
    <subcellularLocation>
        <location evidence="1">Membrane</location>
        <topology evidence="1">Multi-pass membrane protein</topology>
    </subcellularLocation>
</comment>
<dbReference type="NCBIfam" id="TIGR01297">
    <property type="entry name" value="CDF"/>
    <property type="match status" value="1"/>
</dbReference>
<dbReference type="InterPro" id="IPR002524">
    <property type="entry name" value="Cation_efflux"/>
</dbReference>
<keyword evidence="4 9" id="KW-0812">Transmembrane</keyword>
<evidence type="ECO:0000256" key="8">
    <source>
        <dbReference type="SAM" id="MobiDB-lite"/>
    </source>
</evidence>
<dbReference type="Proteomes" id="UP001157091">
    <property type="component" value="Unassembled WGS sequence"/>
</dbReference>
<dbReference type="InterPro" id="IPR058533">
    <property type="entry name" value="Cation_efflux_TM"/>
</dbReference>
<gene>
    <name evidence="12" type="ORF">GCM10025864_10290</name>
</gene>
<reference evidence="13" key="1">
    <citation type="journal article" date="2019" name="Int. J. Syst. Evol. Microbiol.">
        <title>The Global Catalogue of Microorganisms (GCM) 10K type strain sequencing project: providing services to taxonomists for standard genome sequencing and annotation.</title>
        <authorList>
            <consortium name="The Broad Institute Genomics Platform"/>
            <consortium name="The Broad Institute Genome Sequencing Center for Infectious Disease"/>
            <person name="Wu L."/>
            <person name="Ma J."/>
        </authorList>
    </citation>
    <scope>NUCLEOTIDE SEQUENCE [LARGE SCALE GENOMIC DNA]</scope>
    <source>
        <strain evidence="13">NBRC 106348</strain>
    </source>
</reference>
<protein>
    <submittedName>
        <fullName evidence="12">Cation transporter</fullName>
    </submittedName>
</protein>
<dbReference type="PANTHER" id="PTHR11562">
    <property type="entry name" value="CATION EFFLUX PROTEIN/ ZINC TRANSPORTER"/>
    <property type="match status" value="1"/>
</dbReference>
<keyword evidence="3" id="KW-0813">Transport</keyword>
<feature type="domain" description="Cation efflux protein transmembrane" evidence="10">
    <location>
        <begin position="35"/>
        <end position="225"/>
    </location>
</feature>
<evidence type="ECO:0000256" key="4">
    <source>
        <dbReference type="ARBA" id="ARBA00022692"/>
    </source>
</evidence>
<evidence type="ECO:0000256" key="7">
    <source>
        <dbReference type="ARBA" id="ARBA00023136"/>
    </source>
</evidence>
<evidence type="ECO:0000313" key="13">
    <source>
        <dbReference type="Proteomes" id="UP001157091"/>
    </source>
</evidence>
<evidence type="ECO:0000256" key="2">
    <source>
        <dbReference type="ARBA" id="ARBA00008873"/>
    </source>
</evidence>
<feature type="transmembrane region" description="Helical" evidence="9">
    <location>
        <begin position="200"/>
        <end position="217"/>
    </location>
</feature>
<proteinExistence type="inferred from homology"/>
<evidence type="ECO:0000256" key="6">
    <source>
        <dbReference type="ARBA" id="ARBA00023065"/>
    </source>
</evidence>
<comment type="caution">
    <text evidence="12">The sequence shown here is derived from an EMBL/GenBank/DDBJ whole genome shotgun (WGS) entry which is preliminary data.</text>
</comment>
<evidence type="ECO:0000313" key="12">
    <source>
        <dbReference type="EMBL" id="GMA23270.1"/>
    </source>
</evidence>
<evidence type="ECO:0000256" key="5">
    <source>
        <dbReference type="ARBA" id="ARBA00022989"/>
    </source>
</evidence>
<evidence type="ECO:0000256" key="3">
    <source>
        <dbReference type="ARBA" id="ARBA00022448"/>
    </source>
</evidence>
<organism evidence="12 13">
    <name type="scientific">Luteimicrobium album</name>
    <dbReference type="NCBI Taxonomy" id="1054550"/>
    <lineage>
        <taxon>Bacteria</taxon>
        <taxon>Bacillati</taxon>
        <taxon>Actinomycetota</taxon>
        <taxon>Actinomycetes</taxon>
        <taxon>Micrococcales</taxon>
        <taxon>Luteimicrobium</taxon>
    </lineage>
</organism>
<sequence>MCERPRRQGRPVSHVHDHAHGAGDVADAGHWRRLAVAFGITTAILVAEAVGALVTGSLALLVDTAHMLTDAGGLLVALVASRLVLRPPTARRTWGLRRLEVLAALAQSAVLLAVGVYVLVEGVLRLLHPPEVPSTALVVFGVVGLVGSLVSLAVLSGGRSASLNLRAAFLEVLNDALGSVGVIVAAIVIAMTGWYRADAVAGLVIGALILPRAFVLLRETASVLLETTPTGLDLDEVRAQLLRVEHVRDVHDLHASLIATGLPTLSAHVVVDSGCFRDGHAPQILDALQACVATRFDVPVEHSTFQLEPASHAAHEAPGHP</sequence>
<feature type="transmembrane region" description="Helical" evidence="9">
    <location>
        <begin position="132"/>
        <end position="155"/>
    </location>
</feature>
<dbReference type="EMBL" id="BSUK01000001">
    <property type="protein sequence ID" value="GMA23270.1"/>
    <property type="molecule type" value="Genomic_DNA"/>
</dbReference>
<dbReference type="Gene3D" id="1.20.1510.10">
    <property type="entry name" value="Cation efflux protein transmembrane domain"/>
    <property type="match status" value="1"/>
</dbReference>
<feature type="domain" description="Cation efflux protein cytoplasmic" evidence="11">
    <location>
        <begin position="230"/>
        <end position="309"/>
    </location>
</feature>
<dbReference type="InterPro" id="IPR027470">
    <property type="entry name" value="Cation_efflux_CTD"/>
</dbReference>